<evidence type="ECO:0000313" key="1">
    <source>
        <dbReference type="EMBL" id="UBZ25622.1"/>
    </source>
</evidence>
<sequence>MSCKETHDTFENMMLERINKALNQDEFNQLNTNDDKWNDLYIKFFLGIYLQICNLSGISCAKGDKRTVEPVTLHVNIKRKKINGEQPPILHCVSIPFLKDIFDTKTYKTVNNSFNCSFTLPSVFPFIDDGLETNSIINNVVLNGTITTRLLAYYIFADHAAYHYLQFIATGDSDYQHKNIINRSSNLKPSEVVHCHDIITKKPNKHLSKYLTSHDILKIEDKEHEDGYVNCNYRNMFSDDSGDETE</sequence>
<evidence type="ECO:0000313" key="2">
    <source>
        <dbReference type="Proteomes" id="UP000830962"/>
    </source>
</evidence>
<dbReference type="Proteomes" id="UP000830962">
    <property type="component" value="Segment"/>
</dbReference>
<protein>
    <submittedName>
        <fullName evidence="1">PmV-like protein</fullName>
    </submittedName>
</protein>
<organism evidence="1 2">
    <name type="scientific">Carcinus maenas nudivirus</name>
    <dbReference type="NCBI Taxonomy" id="2880837"/>
    <lineage>
        <taxon>Viruses</taxon>
        <taxon>Viruses incertae sedis</taxon>
        <taxon>Naldaviricetes</taxon>
        <taxon>Lefavirales</taxon>
        <taxon>Nudiviridae</taxon>
        <taxon>Gammanudivirus</taxon>
        <taxon>Gammanudivirus cameanadis</taxon>
    </lineage>
</organism>
<name>A0AAE8Y2K1_9VIRU</name>
<accession>A0AAE8Y2K1</accession>
<gene>
    <name evidence="1" type="ORF">CmNV_032</name>
</gene>
<dbReference type="EMBL" id="MZ311578">
    <property type="protein sequence ID" value="UBZ25622.1"/>
    <property type="molecule type" value="Genomic_DNA"/>
</dbReference>
<proteinExistence type="predicted"/>
<reference evidence="1" key="1">
    <citation type="journal article" date="2021" name="Viruses">
        <title>Identification and Full Characterisation of Two Novel Crustacean Infecting Members of the Family Nudiviridae Provides Support for Two Subfamilies.</title>
        <authorList>
            <person name="Bateman K.S."/>
            <person name="Kerr R."/>
            <person name="Stentiford G.D."/>
            <person name="Bean T.P."/>
            <person name="Hooper C."/>
            <person name="Van Eynde B."/>
            <person name="Delbare D."/>
            <person name="Bojko J."/>
            <person name="Christiaens O."/>
            <person name="Taning C.N.T."/>
            <person name="Smagghe G."/>
            <person name="van Oers M.M."/>
            <person name="van Aerle R."/>
        </authorList>
    </citation>
    <scope>NUCLEOTIDE SEQUENCE</scope>
    <source>
        <strain evidence="1">AN2</strain>
    </source>
</reference>
<keyword evidence="2" id="KW-1185">Reference proteome</keyword>